<organism evidence="1 2">
    <name type="scientific">Stomatobaculum longum</name>
    <dbReference type="NCBI Taxonomy" id="796942"/>
    <lineage>
        <taxon>Bacteria</taxon>
        <taxon>Bacillati</taxon>
        <taxon>Bacillota</taxon>
        <taxon>Clostridia</taxon>
        <taxon>Lachnospirales</taxon>
        <taxon>Lachnospiraceae</taxon>
        <taxon>Stomatobaculum</taxon>
    </lineage>
</organism>
<protein>
    <recommendedName>
        <fullName evidence="3">Thioredoxin</fullName>
    </recommendedName>
</protein>
<evidence type="ECO:0000313" key="1">
    <source>
        <dbReference type="EMBL" id="EHO15977.1"/>
    </source>
</evidence>
<reference evidence="1 2" key="1">
    <citation type="submission" date="2011-10" db="EMBL/GenBank/DDBJ databases">
        <title>The Genome Sequence of Lachnospiraceae bacterium ACC2.</title>
        <authorList>
            <consortium name="The Broad Institute Genome Sequencing Platform"/>
            <person name="Earl A."/>
            <person name="Ward D."/>
            <person name="Feldgarden M."/>
            <person name="Gevers D."/>
            <person name="Sizova M."/>
            <person name="Hazen A."/>
            <person name="Epstein S."/>
            <person name="Young S.K."/>
            <person name="Zeng Q."/>
            <person name="Gargeya S."/>
            <person name="Fitzgerald M."/>
            <person name="Haas B."/>
            <person name="Abouelleil A."/>
            <person name="Alvarado L."/>
            <person name="Arachchi H.M."/>
            <person name="Berlin A."/>
            <person name="Brown A."/>
            <person name="Chapman S.B."/>
            <person name="Chen Z."/>
            <person name="Dunbar C."/>
            <person name="Freedman E."/>
            <person name="Gearin G."/>
            <person name="Goldberg J."/>
            <person name="Griggs A."/>
            <person name="Gujja S."/>
            <person name="Heiman D."/>
            <person name="Howarth C."/>
            <person name="Larson L."/>
            <person name="Lui A."/>
            <person name="MacDonald P.J.P."/>
            <person name="Montmayeur A."/>
            <person name="Murphy C."/>
            <person name="Neiman D."/>
            <person name="Pearson M."/>
            <person name="Priest M."/>
            <person name="Roberts A."/>
            <person name="Saif S."/>
            <person name="Shea T."/>
            <person name="Shenoy N."/>
            <person name="Sisk P."/>
            <person name="Stolte C."/>
            <person name="Sykes S."/>
            <person name="Wortman J."/>
            <person name="Nusbaum C."/>
            <person name="Birren B."/>
        </authorList>
    </citation>
    <scope>NUCLEOTIDE SEQUENCE [LARGE SCALE GENOMIC DNA]</scope>
    <source>
        <strain evidence="1 2">ACC2</strain>
    </source>
</reference>
<proteinExistence type="predicted"/>
<dbReference type="InterPro" id="IPR047708">
    <property type="entry name" value="CD1871A-like"/>
</dbReference>
<dbReference type="EMBL" id="AGEL01000014">
    <property type="protein sequence ID" value="EHO15977.1"/>
    <property type="molecule type" value="Genomic_DNA"/>
</dbReference>
<gene>
    <name evidence="1" type="ORF">HMPREF9623_01888</name>
</gene>
<keyword evidence="2" id="KW-1185">Reference proteome</keyword>
<comment type="caution">
    <text evidence="1">The sequence shown here is derived from an EMBL/GenBank/DDBJ whole genome shotgun (WGS) entry which is preliminary data.</text>
</comment>
<dbReference type="NCBIfam" id="NF040920">
    <property type="entry name" value="CD1871A_fam"/>
    <property type="match status" value="1"/>
</dbReference>
<name>A0AA37DFR7_9FIRM</name>
<sequence length="48" mass="5110">MKLSKKTMLQAVLLLSSVAMIGFGAWRGEADTVLSKAIRLCLECVGIG</sequence>
<evidence type="ECO:0008006" key="3">
    <source>
        <dbReference type="Google" id="ProtNLM"/>
    </source>
</evidence>
<evidence type="ECO:0000313" key="2">
    <source>
        <dbReference type="Proteomes" id="UP000018466"/>
    </source>
</evidence>
<accession>A0AA37DFR7</accession>
<dbReference type="AlphaFoldDB" id="A0AA37DFR7"/>
<dbReference type="Proteomes" id="UP000018466">
    <property type="component" value="Unassembled WGS sequence"/>
</dbReference>